<gene>
    <name evidence="6" type="ORF">GCM10007047_15950</name>
</gene>
<evidence type="ECO:0000313" key="6">
    <source>
        <dbReference type="EMBL" id="GHC00417.1"/>
    </source>
</evidence>
<keyword evidence="2" id="KW-0805">Transcription regulation</keyword>
<proteinExistence type="predicted"/>
<name>A0A8J3DBC3_9BACT</name>
<dbReference type="InterPro" id="IPR028082">
    <property type="entry name" value="Peripla_BP_I"/>
</dbReference>
<evidence type="ECO:0000259" key="5">
    <source>
        <dbReference type="PROSITE" id="PS50932"/>
    </source>
</evidence>
<keyword evidence="1" id="KW-0678">Repressor</keyword>
<dbReference type="GO" id="GO:0003700">
    <property type="term" value="F:DNA-binding transcription factor activity"/>
    <property type="evidence" value="ECO:0007669"/>
    <property type="project" value="TreeGrafter"/>
</dbReference>
<dbReference type="PANTHER" id="PTHR30146:SF148">
    <property type="entry name" value="HTH-TYPE TRANSCRIPTIONAL REPRESSOR PURR-RELATED"/>
    <property type="match status" value="1"/>
</dbReference>
<keyword evidence="3" id="KW-0238">DNA-binding</keyword>
<dbReference type="Gene3D" id="3.40.50.2300">
    <property type="match status" value="2"/>
</dbReference>
<protein>
    <recommendedName>
        <fullName evidence="5">HTH lacI-type domain-containing protein</fullName>
    </recommendedName>
</protein>
<evidence type="ECO:0000256" key="1">
    <source>
        <dbReference type="ARBA" id="ARBA00022491"/>
    </source>
</evidence>
<dbReference type="AlphaFoldDB" id="A0A8J3DBC3"/>
<dbReference type="Proteomes" id="UP000642829">
    <property type="component" value="Unassembled WGS sequence"/>
</dbReference>
<dbReference type="SMART" id="SM00354">
    <property type="entry name" value="HTH_LACI"/>
    <property type="match status" value="1"/>
</dbReference>
<dbReference type="Pfam" id="PF00356">
    <property type="entry name" value="LacI"/>
    <property type="match status" value="1"/>
</dbReference>
<dbReference type="SUPFAM" id="SSF47413">
    <property type="entry name" value="lambda repressor-like DNA-binding domains"/>
    <property type="match status" value="1"/>
</dbReference>
<dbReference type="SUPFAM" id="SSF53822">
    <property type="entry name" value="Periplasmic binding protein-like I"/>
    <property type="match status" value="1"/>
</dbReference>
<evidence type="ECO:0000256" key="2">
    <source>
        <dbReference type="ARBA" id="ARBA00023015"/>
    </source>
</evidence>
<keyword evidence="4" id="KW-0804">Transcription</keyword>
<comment type="caution">
    <text evidence="6">The sequence shown here is derived from an EMBL/GenBank/DDBJ whole genome shotgun (WGS) entry which is preliminary data.</text>
</comment>
<dbReference type="Gene3D" id="1.10.260.40">
    <property type="entry name" value="lambda repressor-like DNA-binding domains"/>
    <property type="match status" value="1"/>
</dbReference>
<accession>A0A8J3DBC3</accession>
<keyword evidence="7" id="KW-1185">Reference proteome</keyword>
<reference evidence="6" key="1">
    <citation type="journal article" date="2014" name="Int. J. Syst. Evol. Microbiol.">
        <title>Complete genome sequence of Corynebacterium casei LMG S-19264T (=DSM 44701T), isolated from a smear-ripened cheese.</title>
        <authorList>
            <consortium name="US DOE Joint Genome Institute (JGI-PGF)"/>
            <person name="Walter F."/>
            <person name="Albersmeier A."/>
            <person name="Kalinowski J."/>
            <person name="Ruckert C."/>
        </authorList>
    </citation>
    <scope>NUCLEOTIDE SEQUENCE</scope>
    <source>
        <strain evidence="6">KCTC 12870</strain>
    </source>
</reference>
<dbReference type="InterPro" id="IPR010982">
    <property type="entry name" value="Lambda_DNA-bd_dom_sf"/>
</dbReference>
<organism evidence="6 7">
    <name type="scientific">Cerasicoccus arenae</name>
    <dbReference type="NCBI Taxonomy" id="424488"/>
    <lineage>
        <taxon>Bacteria</taxon>
        <taxon>Pseudomonadati</taxon>
        <taxon>Verrucomicrobiota</taxon>
        <taxon>Opitutia</taxon>
        <taxon>Puniceicoccales</taxon>
        <taxon>Cerasicoccaceae</taxon>
        <taxon>Cerasicoccus</taxon>
    </lineage>
</organism>
<evidence type="ECO:0000256" key="4">
    <source>
        <dbReference type="ARBA" id="ARBA00023163"/>
    </source>
</evidence>
<feature type="domain" description="HTH lacI-type" evidence="5">
    <location>
        <begin position="1"/>
        <end position="50"/>
    </location>
</feature>
<dbReference type="CDD" id="cd01392">
    <property type="entry name" value="HTH_LacI"/>
    <property type="match status" value="1"/>
</dbReference>
<dbReference type="EMBL" id="BMXG01000008">
    <property type="protein sequence ID" value="GHC00417.1"/>
    <property type="molecule type" value="Genomic_DNA"/>
</dbReference>
<reference evidence="6" key="2">
    <citation type="submission" date="2020-09" db="EMBL/GenBank/DDBJ databases">
        <authorList>
            <person name="Sun Q."/>
            <person name="Kim S."/>
        </authorList>
    </citation>
    <scope>NUCLEOTIDE SEQUENCE</scope>
    <source>
        <strain evidence="6">KCTC 12870</strain>
    </source>
</reference>
<evidence type="ECO:0000313" key="7">
    <source>
        <dbReference type="Proteomes" id="UP000642829"/>
    </source>
</evidence>
<dbReference type="PROSITE" id="PS50932">
    <property type="entry name" value="HTH_LACI_2"/>
    <property type="match status" value="1"/>
</dbReference>
<sequence>MQDIAKLLNVSKMTVSLALRNHPSIPEATRTLVEDKANELGYQRNQELSKYMAAMRRDRSESNKLPIAYITTGETPDTWKKSHTQVLYRKGAHEQADAYGYYLDEFWIDEPGMTAQRLSKILWSRGIHGVLVHPFNRRIDPELAACSLSLDWDQFSTVVMSDTLLRPVLNRVIHAHYESMMTTMNRLVELGYRRIGYCMSEQNDLVTNRRWHAAYLVYLQTHQVSGLAPIPSLVEPEIDQHLLKKWLDKHRIDAFVSASPNILNTVQPLGLKLGQDIAYADLDLDMQSPSHAGISGIDQNSLHFGHAAVDLVINGILKNEHGLPQNPMTMQIEGAWCDRGTTPSKK</sequence>
<evidence type="ECO:0000256" key="3">
    <source>
        <dbReference type="ARBA" id="ARBA00023125"/>
    </source>
</evidence>
<dbReference type="GO" id="GO:0000976">
    <property type="term" value="F:transcription cis-regulatory region binding"/>
    <property type="evidence" value="ECO:0007669"/>
    <property type="project" value="TreeGrafter"/>
</dbReference>
<dbReference type="InterPro" id="IPR000843">
    <property type="entry name" value="HTH_LacI"/>
</dbReference>
<dbReference type="PANTHER" id="PTHR30146">
    <property type="entry name" value="LACI-RELATED TRANSCRIPTIONAL REPRESSOR"/>
    <property type="match status" value="1"/>
</dbReference>